<evidence type="ECO:0000256" key="6">
    <source>
        <dbReference type="ARBA" id="ARBA00022801"/>
    </source>
</evidence>
<gene>
    <name evidence="9 10" type="primary">hisE</name>
    <name evidence="10" type="ORF">KHC33_09665</name>
</gene>
<evidence type="ECO:0000256" key="3">
    <source>
        <dbReference type="ARBA" id="ARBA00022490"/>
    </source>
</evidence>
<evidence type="ECO:0000256" key="9">
    <source>
        <dbReference type="HAMAP-Rule" id="MF_01020"/>
    </source>
</evidence>
<keyword evidence="11" id="KW-1185">Reference proteome</keyword>
<dbReference type="CDD" id="cd11534">
    <property type="entry name" value="NTP-PPase_HisIE_like"/>
    <property type="match status" value="1"/>
</dbReference>
<dbReference type="GO" id="GO:0004636">
    <property type="term" value="F:phosphoribosyl-ATP diphosphatase activity"/>
    <property type="evidence" value="ECO:0007669"/>
    <property type="project" value="UniProtKB-UniRule"/>
</dbReference>
<dbReference type="EC" id="3.6.1.31" evidence="9"/>
<dbReference type="InterPro" id="IPR008179">
    <property type="entry name" value="HisE"/>
</dbReference>
<dbReference type="RefSeq" id="WP_214418452.1">
    <property type="nucleotide sequence ID" value="NZ_CP075546.1"/>
</dbReference>
<dbReference type="SUPFAM" id="SSF101386">
    <property type="entry name" value="all-alpha NTP pyrophosphatases"/>
    <property type="match status" value="1"/>
</dbReference>
<reference evidence="10 11" key="1">
    <citation type="submission" date="2021-05" db="EMBL/GenBank/DDBJ databases">
        <title>A novel Methanospirillum isolate from a pyrite-forming mixed culture.</title>
        <authorList>
            <person name="Bunk B."/>
            <person name="Sproer C."/>
            <person name="Spring S."/>
            <person name="Pester M."/>
        </authorList>
    </citation>
    <scope>NUCLEOTIDE SEQUENCE [LARGE SCALE GENOMIC DNA]</scope>
    <source>
        <strain evidence="10 11">J.3.6.1-F.2.7.3</strain>
    </source>
</reference>
<protein>
    <recommendedName>
        <fullName evidence="9">Phosphoribosyl-ATP pyrophosphatase</fullName>
        <shortName evidence="9">PRA-PH</shortName>
        <ecNumber evidence="9">3.6.1.31</ecNumber>
    </recommendedName>
</protein>
<keyword evidence="7 9" id="KW-0067">ATP-binding</keyword>
<evidence type="ECO:0000256" key="2">
    <source>
        <dbReference type="ARBA" id="ARBA00005204"/>
    </source>
</evidence>
<accession>A0A8E7AZI8</accession>
<keyword evidence="8 9" id="KW-0368">Histidine biosynthesis</keyword>
<dbReference type="Pfam" id="PF01503">
    <property type="entry name" value="PRA-PH"/>
    <property type="match status" value="1"/>
</dbReference>
<dbReference type="GO" id="GO:0005524">
    <property type="term" value="F:ATP binding"/>
    <property type="evidence" value="ECO:0007669"/>
    <property type="project" value="UniProtKB-KW"/>
</dbReference>
<keyword evidence="6 9" id="KW-0378">Hydrolase</keyword>
<evidence type="ECO:0000256" key="4">
    <source>
        <dbReference type="ARBA" id="ARBA00022605"/>
    </source>
</evidence>
<dbReference type="UniPathway" id="UPA00031">
    <property type="reaction ID" value="UER00007"/>
</dbReference>
<keyword evidence="3 9" id="KW-0963">Cytoplasm</keyword>
<organism evidence="10 11">
    <name type="scientific">Methanospirillum purgamenti</name>
    <dbReference type="NCBI Taxonomy" id="2834276"/>
    <lineage>
        <taxon>Archaea</taxon>
        <taxon>Methanobacteriati</taxon>
        <taxon>Methanobacteriota</taxon>
        <taxon>Stenosarchaea group</taxon>
        <taxon>Methanomicrobia</taxon>
        <taxon>Methanomicrobiales</taxon>
        <taxon>Methanospirillaceae</taxon>
        <taxon>Methanospirillum</taxon>
    </lineage>
</organism>
<dbReference type="GO" id="GO:0005737">
    <property type="term" value="C:cytoplasm"/>
    <property type="evidence" value="ECO:0007669"/>
    <property type="project" value="UniProtKB-SubCell"/>
</dbReference>
<dbReference type="GeneID" id="65565337"/>
<evidence type="ECO:0000313" key="11">
    <source>
        <dbReference type="Proteomes" id="UP000680656"/>
    </source>
</evidence>
<dbReference type="AlphaFoldDB" id="A0A8E7AZI8"/>
<dbReference type="NCBIfam" id="TIGR03188">
    <property type="entry name" value="histidine_hisI"/>
    <property type="match status" value="1"/>
</dbReference>
<comment type="subcellular location">
    <subcellularLocation>
        <location evidence="9">Cytoplasm</location>
    </subcellularLocation>
</comment>
<keyword evidence="4 9" id="KW-0028">Amino-acid biosynthesis</keyword>
<evidence type="ECO:0000313" key="10">
    <source>
        <dbReference type="EMBL" id="QVV87632.1"/>
    </source>
</evidence>
<proteinExistence type="inferred from homology"/>
<evidence type="ECO:0000256" key="7">
    <source>
        <dbReference type="ARBA" id="ARBA00022840"/>
    </source>
</evidence>
<comment type="catalytic activity">
    <reaction evidence="1 9">
        <text>1-(5-phospho-beta-D-ribosyl)-ATP + H2O = 1-(5-phospho-beta-D-ribosyl)-5'-AMP + diphosphate + H(+)</text>
        <dbReference type="Rhea" id="RHEA:22828"/>
        <dbReference type="ChEBI" id="CHEBI:15377"/>
        <dbReference type="ChEBI" id="CHEBI:15378"/>
        <dbReference type="ChEBI" id="CHEBI:33019"/>
        <dbReference type="ChEBI" id="CHEBI:59457"/>
        <dbReference type="ChEBI" id="CHEBI:73183"/>
        <dbReference type="EC" id="3.6.1.31"/>
    </reaction>
</comment>
<dbReference type="PANTHER" id="PTHR42945">
    <property type="entry name" value="HISTIDINE BIOSYNTHESIS BIFUNCTIONAL PROTEIN"/>
    <property type="match status" value="1"/>
</dbReference>
<sequence length="97" mass="11231">MKKAEILDEIWEVIEDRAINPSEDSYTTRILTHRKGIDKSLEKVGEECSEFIIAVKNGEKSRITEEAADVIFHLMLALKRADIHVQAVWDELNSRRH</sequence>
<dbReference type="KEGG" id="mrtj:KHC33_09665"/>
<dbReference type="PANTHER" id="PTHR42945:SF1">
    <property type="entry name" value="HISTIDINE BIOSYNTHESIS BIFUNCTIONAL PROTEIN HIS7"/>
    <property type="match status" value="1"/>
</dbReference>
<dbReference type="Gene3D" id="1.10.287.1080">
    <property type="entry name" value="MazG-like"/>
    <property type="match status" value="1"/>
</dbReference>
<dbReference type="InterPro" id="IPR021130">
    <property type="entry name" value="PRib-ATP_PPHydrolase-like"/>
</dbReference>
<keyword evidence="5 9" id="KW-0547">Nucleotide-binding</keyword>
<dbReference type="HAMAP" id="MF_01020">
    <property type="entry name" value="HisE"/>
    <property type="match status" value="1"/>
</dbReference>
<evidence type="ECO:0000256" key="1">
    <source>
        <dbReference type="ARBA" id="ARBA00001460"/>
    </source>
</evidence>
<dbReference type="GO" id="GO:0000105">
    <property type="term" value="P:L-histidine biosynthetic process"/>
    <property type="evidence" value="ECO:0007669"/>
    <property type="project" value="UniProtKB-UniRule"/>
</dbReference>
<dbReference type="EMBL" id="CP075546">
    <property type="protein sequence ID" value="QVV87632.1"/>
    <property type="molecule type" value="Genomic_DNA"/>
</dbReference>
<evidence type="ECO:0000256" key="5">
    <source>
        <dbReference type="ARBA" id="ARBA00022741"/>
    </source>
</evidence>
<evidence type="ECO:0000256" key="8">
    <source>
        <dbReference type="ARBA" id="ARBA00023102"/>
    </source>
</evidence>
<comment type="similarity">
    <text evidence="9">Belongs to the PRA-PH family.</text>
</comment>
<name>A0A8E7AZI8_9EURY</name>
<dbReference type="Proteomes" id="UP000680656">
    <property type="component" value="Chromosome"/>
</dbReference>
<comment type="pathway">
    <text evidence="2 9">Amino-acid biosynthesis; L-histidine biosynthesis; L-histidine from 5-phospho-alpha-D-ribose 1-diphosphate: step 2/9.</text>
</comment>